<proteinExistence type="predicted"/>
<organism evidence="1">
    <name type="scientific">marine sediment metagenome</name>
    <dbReference type="NCBI Taxonomy" id="412755"/>
    <lineage>
        <taxon>unclassified sequences</taxon>
        <taxon>metagenomes</taxon>
        <taxon>ecological metagenomes</taxon>
    </lineage>
</organism>
<dbReference type="EMBL" id="BARU01007334">
    <property type="protein sequence ID" value="GAH44126.1"/>
    <property type="molecule type" value="Genomic_DNA"/>
</dbReference>
<accession>X1FES1</accession>
<dbReference type="AlphaFoldDB" id="X1FES1"/>
<name>X1FES1_9ZZZZ</name>
<protein>
    <submittedName>
        <fullName evidence="1">Uncharacterized protein</fullName>
    </submittedName>
</protein>
<sequence>MNGYLYSKAIPEISQGRSIWGQGAREIGARSKLSLPFIPSSVALRLESGSVPCPKRG</sequence>
<gene>
    <name evidence="1" type="ORF">S03H2_14451</name>
</gene>
<comment type="caution">
    <text evidence="1">The sequence shown here is derived from an EMBL/GenBank/DDBJ whole genome shotgun (WGS) entry which is preliminary data.</text>
</comment>
<reference evidence="1" key="1">
    <citation type="journal article" date="2014" name="Front. Microbiol.">
        <title>High frequency of phylogenetically diverse reductive dehalogenase-homologous genes in deep subseafloor sedimentary metagenomes.</title>
        <authorList>
            <person name="Kawai M."/>
            <person name="Futagami T."/>
            <person name="Toyoda A."/>
            <person name="Takaki Y."/>
            <person name="Nishi S."/>
            <person name="Hori S."/>
            <person name="Arai W."/>
            <person name="Tsubouchi T."/>
            <person name="Morono Y."/>
            <person name="Uchiyama I."/>
            <person name="Ito T."/>
            <person name="Fujiyama A."/>
            <person name="Inagaki F."/>
            <person name="Takami H."/>
        </authorList>
    </citation>
    <scope>NUCLEOTIDE SEQUENCE</scope>
    <source>
        <strain evidence="1">Expedition CK06-06</strain>
    </source>
</reference>
<evidence type="ECO:0000313" key="1">
    <source>
        <dbReference type="EMBL" id="GAH44126.1"/>
    </source>
</evidence>